<evidence type="ECO:0000256" key="3">
    <source>
        <dbReference type="ARBA" id="ARBA00022490"/>
    </source>
</evidence>
<comment type="caution">
    <text evidence="10">The sequence shown here is derived from an EMBL/GenBank/DDBJ whole genome shotgun (WGS) entry which is preliminary data.</text>
</comment>
<evidence type="ECO:0000313" key="10">
    <source>
        <dbReference type="EMBL" id="CAL5130615.1"/>
    </source>
</evidence>
<gene>
    <name evidence="10" type="ORF">CDAUBV1_LOCUS2791</name>
</gene>
<evidence type="ECO:0000256" key="4">
    <source>
        <dbReference type="ARBA" id="ARBA00022540"/>
    </source>
</evidence>
<dbReference type="Pfam" id="PF01008">
    <property type="entry name" value="IF-2B"/>
    <property type="match status" value="1"/>
</dbReference>
<evidence type="ECO:0000256" key="1">
    <source>
        <dbReference type="ARBA" id="ARBA00004514"/>
    </source>
</evidence>
<comment type="subunit">
    <text evidence="8">Component of the translation initiation factor 2B (eIF2B) complex which is a heterodecamer of two sets of five different subunits: alpha, beta, gamma, delta and epsilon. Subunits alpha, beta and delta comprise a regulatory subcomplex and subunits epsilon and gamma comprise a catalytic subcomplex. Within the complex, the hexameric regulatory complex resides at the center, with the two heterodimeric catalytic subcomplexes bound on opposite sides.</text>
</comment>
<comment type="similarity">
    <text evidence="2 9">Belongs to the eIF-2B alpha/beta/delta subunits family.</text>
</comment>
<protein>
    <recommendedName>
        <fullName evidence="6">Translation initiation factor eIF2B subunit beta</fullName>
    </recommendedName>
    <alternativeName>
        <fullName evidence="7">eIF2B GDP-GTP exchange factor subunit beta</fullName>
    </alternativeName>
</protein>
<evidence type="ECO:0000256" key="8">
    <source>
        <dbReference type="ARBA" id="ARBA00046432"/>
    </source>
</evidence>
<dbReference type="GO" id="GO:0005085">
    <property type="term" value="F:guanyl-nucleotide exchange factor activity"/>
    <property type="evidence" value="ECO:0007669"/>
    <property type="project" value="TreeGrafter"/>
</dbReference>
<dbReference type="Gene3D" id="3.40.50.10470">
    <property type="entry name" value="Translation initiation factor eif-2b, domain 2"/>
    <property type="match status" value="1"/>
</dbReference>
<dbReference type="InterPro" id="IPR037171">
    <property type="entry name" value="NagB/RpiA_transferase-like"/>
</dbReference>
<comment type="subcellular location">
    <subcellularLocation>
        <location evidence="1">Cytoplasm</location>
        <location evidence="1">Cytosol</location>
    </subcellularLocation>
</comment>
<reference evidence="10" key="1">
    <citation type="submission" date="2024-06" db="EMBL/GenBank/DDBJ databases">
        <authorList>
            <person name="Liu X."/>
            <person name="Lenzi L."/>
            <person name="Haldenby T S."/>
            <person name="Uol C."/>
        </authorList>
    </citation>
    <scope>NUCLEOTIDE SEQUENCE</scope>
</reference>
<evidence type="ECO:0000256" key="5">
    <source>
        <dbReference type="ARBA" id="ARBA00022917"/>
    </source>
</evidence>
<dbReference type="SUPFAM" id="SSF100950">
    <property type="entry name" value="NagB/RpiA/CoA transferase-like"/>
    <property type="match status" value="1"/>
</dbReference>
<proteinExistence type="inferred from homology"/>
<dbReference type="InterPro" id="IPR042529">
    <property type="entry name" value="IF_2B-like_C"/>
</dbReference>
<evidence type="ECO:0000256" key="6">
    <source>
        <dbReference type="ARBA" id="ARBA00044122"/>
    </source>
</evidence>
<dbReference type="InterPro" id="IPR000649">
    <property type="entry name" value="IF-2B-related"/>
</dbReference>
<evidence type="ECO:0000256" key="2">
    <source>
        <dbReference type="ARBA" id="ARBA00007251"/>
    </source>
</evidence>
<evidence type="ECO:0000256" key="7">
    <source>
        <dbReference type="ARBA" id="ARBA00044228"/>
    </source>
</evidence>
<dbReference type="InterPro" id="IPR051855">
    <property type="entry name" value="eIF2B_beta_subunit"/>
</dbReference>
<accession>A0AAV2T1Q6</accession>
<dbReference type="PANTHER" id="PTHR45859:SF1">
    <property type="entry name" value="TRANSLATION INITIATION FACTOR EIF-2B SUBUNIT BETA"/>
    <property type="match status" value="1"/>
</dbReference>
<dbReference type="GO" id="GO:0003743">
    <property type="term" value="F:translation initiation factor activity"/>
    <property type="evidence" value="ECO:0007669"/>
    <property type="project" value="UniProtKB-KW"/>
</dbReference>
<organism evidence="10 11">
    <name type="scientific">Calicophoron daubneyi</name>
    <name type="common">Rumen fluke</name>
    <name type="synonym">Paramphistomum daubneyi</name>
    <dbReference type="NCBI Taxonomy" id="300641"/>
    <lineage>
        <taxon>Eukaryota</taxon>
        <taxon>Metazoa</taxon>
        <taxon>Spiralia</taxon>
        <taxon>Lophotrochozoa</taxon>
        <taxon>Platyhelminthes</taxon>
        <taxon>Trematoda</taxon>
        <taxon>Digenea</taxon>
        <taxon>Plagiorchiida</taxon>
        <taxon>Pronocephalata</taxon>
        <taxon>Paramphistomoidea</taxon>
        <taxon>Paramphistomidae</taxon>
        <taxon>Calicophoron</taxon>
    </lineage>
</organism>
<dbReference type="PANTHER" id="PTHR45859">
    <property type="entry name" value="TRANSLATION INITIATION FACTOR EIF-2B SUBUNIT BETA"/>
    <property type="match status" value="1"/>
</dbReference>
<evidence type="ECO:0000313" key="11">
    <source>
        <dbReference type="Proteomes" id="UP001497525"/>
    </source>
</evidence>
<keyword evidence="5" id="KW-0648">Protein biosynthesis</keyword>
<dbReference type="GO" id="GO:0005851">
    <property type="term" value="C:eukaryotic translation initiation factor 2B complex"/>
    <property type="evidence" value="ECO:0007669"/>
    <property type="project" value="TreeGrafter"/>
</dbReference>
<keyword evidence="4" id="KW-0396">Initiation factor</keyword>
<sequence length="368" mass="40947">MSCKQFVTPNEVKGNSSYKFVLSTVTAIEKIIEGTDWNDLKDLIKLIGEHIRTASRGTKERTWVLNICLRTLKIAREEALKAETPNAEFEENKTNRLFATGDNAYENVTRNKLLDPLLSAYEEFVVDIKSCCENISDLSLEFIHADELILTRGYSQAAYQFLRRAGEKKRSFKVIICEGYPENMGHKLAEDLSKEGIFVILIPDSHVFGLMSRINKVIIGCHAVFPDGTIMAPTGTFSVLLAAKRFSIPSYVCLPQYKLSPVPLQTSVTSPPPYEVIPTASPNDSSLDWLDSPDIICPPNDPVFSDGSLKDPPSSLGPVVWAPRWEYIPAGLVSLFLTNLGSHAPSYLYALGRELFHTLDIQNVLSSD</sequence>
<evidence type="ECO:0000256" key="9">
    <source>
        <dbReference type="RuleBase" id="RU003814"/>
    </source>
</evidence>
<name>A0AAV2T1Q6_CALDB</name>
<dbReference type="Proteomes" id="UP001497525">
    <property type="component" value="Unassembled WGS sequence"/>
</dbReference>
<dbReference type="GO" id="GO:0005829">
    <property type="term" value="C:cytosol"/>
    <property type="evidence" value="ECO:0007669"/>
    <property type="project" value="UniProtKB-SubCell"/>
</dbReference>
<dbReference type="AlphaFoldDB" id="A0AAV2T1Q6"/>
<keyword evidence="3" id="KW-0963">Cytoplasm</keyword>
<dbReference type="EMBL" id="CAXLJL010000068">
    <property type="protein sequence ID" value="CAL5130615.1"/>
    <property type="molecule type" value="Genomic_DNA"/>
</dbReference>